<dbReference type="InParanoid" id="A0A068UU31"/>
<organism evidence="2 3">
    <name type="scientific">Coffea canephora</name>
    <name type="common">Robusta coffee</name>
    <dbReference type="NCBI Taxonomy" id="49390"/>
    <lineage>
        <taxon>Eukaryota</taxon>
        <taxon>Viridiplantae</taxon>
        <taxon>Streptophyta</taxon>
        <taxon>Embryophyta</taxon>
        <taxon>Tracheophyta</taxon>
        <taxon>Spermatophyta</taxon>
        <taxon>Magnoliopsida</taxon>
        <taxon>eudicotyledons</taxon>
        <taxon>Gunneridae</taxon>
        <taxon>Pentapetalae</taxon>
        <taxon>asterids</taxon>
        <taxon>lamiids</taxon>
        <taxon>Gentianales</taxon>
        <taxon>Rubiaceae</taxon>
        <taxon>Ixoroideae</taxon>
        <taxon>Gardenieae complex</taxon>
        <taxon>Bertiereae - Coffeeae clade</taxon>
        <taxon>Coffeeae</taxon>
        <taxon>Coffea</taxon>
    </lineage>
</organism>
<name>A0A068UU31_COFCA</name>
<feature type="transmembrane region" description="Helical" evidence="1">
    <location>
        <begin position="6"/>
        <end position="25"/>
    </location>
</feature>
<accession>A0A068UU31</accession>
<evidence type="ECO:0000313" key="3">
    <source>
        <dbReference type="Proteomes" id="UP000295252"/>
    </source>
</evidence>
<sequence>MWNGILWPVSCVLLVLLGLCCYDMVIFVPSYLENGKMLVLAQGKFGLIGSLIALVLKFHLK</sequence>
<reference evidence="3" key="1">
    <citation type="journal article" date="2014" name="Science">
        <title>The coffee genome provides insight into the convergent evolution of caffeine biosynthesis.</title>
        <authorList>
            <person name="Denoeud F."/>
            <person name="Carretero-Paulet L."/>
            <person name="Dereeper A."/>
            <person name="Droc G."/>
            <person name="Guyot R."/>
            <person name="Pietrella M."/>
            <person name="Zheng C."/>
            <person name="Alberti A."/>
            <person name="Anthony F."/>
            <person name="Aprea G."/>
            <person name="Aury J.M."/>
            <person name="Bento P."/>
            <person name="Bernard M."/>
            <person name="Bocs S."/>
            <person name="Campa C."/>
            <person name="Cenci A."/>
            <person name="Combes M.C."/>
            <person name="Crouzillat D."/>
            <person name="Da Silva C."/>
            <person name="Daddiego L."/>
            <person name="De Bellis F."/>
            <person name="Dussert S."/>
            <person name="Garsmeur O."/>
            <person name="Gayraud T."/>
            <person name="Guignon V."/>
            <person name="Jahn K."/>
            <person name="Jamilloux V."/>
            <person name="Joet T."/>
            <person name="Labadie K."/>
            <person name="Lan T."/>
            <person name="Leclercq J."/>
            <person name="Lepelley M."/>
            <person name="Leroy T."/>
            <person name="Li L.T."/>
            <person name="Librado P."/>
            <person name="Lopez L."/>
            <person name="Munoz A."/>
            <person name="Noel B."/>
            <person name="Pallavicini A."/>
            <person name="Perrotta G."/>
            <person name="Poncet V."/>
            <person name="Pot D."/>
            <person name="Priyono X."/>
            <person name="Rigoreau M."/>
            <person name="Rouard M."/>
            <person name="Rozas J."/>
            <person name="Tranchant-Dubreuil C."/>
            <person name="VanBuren R."/>
            <person name="Zhang Q."/>
            <person name="Andrade A.C."/>
            <person name="Argout X."/>
            <person name="Bertrand B."/>
            <person name="de Kochko A."/>
            <person name="Graziosi G."/>
            <person name="Henry R.J."/>
            <person name="Jayarama X."/>
            <person name="Ming R."/>
            <person name="Nagai C."/>
            <person name="Rounsley S."/>
            <person name="Sankoff D."/>
            <person name="Giuliano G."/>
            <person name="Albert V.A."/>
            <person name="Wincker P."/>
            <person name="Lashermes P."/>
        </authorList>
    </citation>
    <scope>NUCLEOTIDE SEQUENCE [LARGE SCALE GENOMIC DNA]</scope>
    <source>
        <strain evidence="3">cv. DH200-94</strain>
    </source>
</reference>
<dbReference type="EMBL" id="HG739144">
    <property type="protein sequence ID" value="CDP11802.1"/>
    <property type="molecule type" value="Genomic_DNA"/>
</dbReference>
<dbReference type="Gramene" id="CDP11802">
    <property type="protein sequence ID" value="CDP11802"/>
    <property type="gene ID" value="GSCOC_T00035047001"/>
</dbReference>
<keyword evidence="1" id="KW-0812">Transmembrane</keyword>
<dbReference type="AlphaFoldDB" id="A0A068UU31"/>
<evidence type="ECO:0000313" key="2">
    <source>
        <dbReference type="EMBL" id="CDP11802.1"/>
    </source>
</evidence>
<proteinExistence type="predicted"/>
<keyword evidence="1" id="KW-0472">Membrane</keyword>
<keyword evidence="3" id="KW-1185">Reference proteome</keyword>
<keyword evidence="1" id="KW-1133">Transmembrane helix</keyword>
<dbReference type="Proteomes" id="UP000295252">
    <property type="component" value="Chromosome VII"/>
</dbReference>
<evidence type="ECO:0000256" key="1">
    <source>
        <dbReference type="SAM" id="Phobius"/>
    </source>
</evidence>
<gene>
    <name evidence="2" type="ORF">GSCOC_T00035047001</name>
</gene>
<feature type="transmembrane region" description="Helical" evidence="1">
    <location>
        <begin position="37"/>
        <end position="56"/>
    </location>
</feature>
<protein>
    <submittedName>
        <fullName evidence="2">Uncharacterized protein</fullName>
    </submittedName>
</protein>